<accession>A0ABZ2V1U4</accession>
<keyword evidence="2" id="KW-1185">Reference proteome</keyword>
<evidence type="ECO:0000313" key="2">
    <source>
        <dbReference type="Proteomes" id="UP001483337"/>
    </source>
</evidence>
<evidence type="ECO:0000313" key="1">
    <source>
        <dbReference type="EMBL" id="WZB90503.1"/>
    </source>
</evidence>
<proteinExistence type="predicted"/>
<name>A0ABZ2V1U4_9CYAN</name>
<dbReference type="Proteomes" id="UP001483337">
    <property type="component" value="Plasmid unnamed"/>
</dbReference>
<dbReference type="RefSeq" id="WP_353933386.1">
    <property type="nucleotide sequence ID" value="NZ_CP150887.1"/>
</dbReference>
<dbReference type="EMBL" id="CP150887">
    <property type="protein sequence ID" value="WZB90503.1"/>
    <property type="molecule type" value="Genomic_DNA"/>
</dbReference>
<gene>
    <name evidence="1" type="ORF">WJM97_23160</name>
</gene>
<geneLocation type="plasmid" evidence="1 2">
    <name>unnamed</name>
</geneLocation>
<keyword evidence="1" id="KW-0614">Plasmid</keyword>
<protein>
    <submittedName>
        <fullName evidence="1">Uncharacterized protein</fullName>
    </submittedName>
</protein>
<reference evidence="1 2" key="1">
    <citation type="submission" date="2024-04" db="EMBL/GenBank/DDBJ databases">
        <title>Okeanomitos corallinicola gen. &amp; sp. nov. (Nostocales, Cyanobacteria), a new toxic marine heterocyst-forming cyanobacterium from a coral reef.</title>
        <authorList>
            <person name="Li H."/>
            <person name="Li R."/>
            <person name="Kang J."/>
            <person name="Hii K.S."/>
            <person name="Mohamed H.F."/>
            <person name="Xu X."/>
            <person name="Luo Z."/>
        </authorList>
    </citation>
    <scope>NUCLEOTIDE SEQUENCE [LARGE SCALE GENOMIC DNA]</scope>
    <source>
        <strain evidence="1 2">TIOX110</strain>
        <plasmid evidence="1 2">unnamed</plasmid>
    </source>
</reference>
<organism evidence="1 2">
    <name type="scientific">Okeanomitos corallinicola TIOX110</name>
    <dbReference type="NCBI Taxonomy" id="3133117"/>
    <lineage>
        <taxon>Bacteria</taxon>
        <taxon>Bacillati</taxon>
        <taxon>Cyanobacteriota</taxon>
        <taxon>Cyanophyceae</taxon>
        <taxon>Nostocales</taxon>
        <taxon>Aphanizomenonaceae</taxon>
        <taxon>Okeanomitos</taxon>
    </lineage>
</organism>
<sequence length="45" mass="4891">MARCYLSGVSKSVTKVAIASLDEGKVVIPVWLDVIYQGLVSQLPR</sequence>